<proteinExistence type="predicted"/>
<dbReference type="PROSITE" id="PS51257">
    <property type="entry name" value="PROKAR_LIPOPROTEIN"/>
    <property type="match status" value="1"/>
</dbReference>
<dbReference type="AlphaFoldDB" id="A0AAU9UKF9"/>
<organism evidence="1 2">
    <name type="scientific">Euphydryas editha</name>
    <name type="common">Edith's checkerspot</name>
    <dbReference type="NCBI Taxonomy" id="104508"/>
    <lineage>
        <taxon>Eukaryota</taxon>
        <taxon>Metazoa</taxon>
        <taxon>Ecdysozoa</taxon>
        <taxon>Arthropoda</taxon>
        <taxon>Hexapoda</taxon>
        <taxon>Insecta</taxon>
        <taxon>Pterygota</taxon>
        <taxon>Neoptera</taxon>
        <taxon>Endopterygota</taxon>
        <taxon>Lepidoptera</taxon>
        <taxon>Glossata</taxon>
        <taxon>Ditrysia</taxon>
        <taxon>Papilionoidea</taxon>
        <taxon>Nymphalidae</taxon>
        <taxon>Nymphalinae</taxon>
        <taxon>Euphydryas</taxon>
    </lineage>
</organism>
<reference evidence="1" key="1">
    <citation type="submission" date="2022-03" db="EMBL/GenBank/DDBJ databases">
        <authorList>
            <person name="Tunstrom K."/>
        </authorList>
    </citation>
    <scope>NUCLEOTIDE SEQUENCE</scope>
</reference>
<protein>
    <submittedName>
        <fullName evidence="1">Uncharacterized protein</fullName>
    </submittedName>
</protein>
<gene>
    <name evidence="1" type="ORF">EEDITHA_LOCUS13586</name>
</gene>
<dbReference type="EMBL" id="CAKOGL010000019">
    <property type="protein sequence ID" value="CAH2098478.1"/>
    <property type="molecule type" value="Genomic_DNA"/>
</dbReference>
<name>A0AAU9UKF9_EUPED</name>
<keyword evidence="2" id="KW-1185">Reference proteome</keyword>
<evidence type="ECO:0000313" key="2">
    <source>
        <dbReference type="Proteomes" id="UP001153954"/>
    </source>
</evidence>
<evidence type="ECO:0000313" key="1">
    <source>
        <dbReference type="EMBL" id="CAH2098478.1"/>
    </source>
</evidence>
<comment type="caution">
    <text evidence="1">The sequence shown here is derived from an EMBL/GenBank/DDBJ whole genome shotgun (WGS) entry which is preliminary data.</text>
</comment>
<dbReference type="Proteomes" id="UP001153954">
    <property type="component" value="Unassembled WGS sequence"/>
</dbReference>
<sequence length="134" mass="15508">MWCRVLTFCVLVTIILLVVLSCLYGRPVYHLFFHRCCSDDIENDQVIFENFGNNFPRERLIGADIMEVDNTTLYDPEEAQAVLEDIKSVFNVHDPGTRVFTEKAIVEDSEKEITNFDNVIYSDIEVLTTTDDYI</sequence>
<accession>A0AAU9UKF9</accession>